<gene>
    <name evidence="5" type="primary">puf6</name>
    <name evidence="5" type="ORF">AAF712_000494</name>
</gene>
<feature type="compositionally biased region" description="Acidic residues" evidence="3">
    <location>
        <begin position="47"/>
        <end position="75"/>
    </location>
</feature>
<dbReference type="Proteomes" id="UP001437256">
    <property type="component" value="Unassembled WGS sequence"/>
</dbReference>
<evidence type="ECO:0000256" key="2">
    <source>
        <dbReference type="ARBA" id="ARBA00022884"/>
    </source>
</evidence>
<dbReference type="PANTHER" id="PTHR13389">
    <property type="entry name" value="PUMILIO HOMOLOG 3"/>
    <property type="match status" value="1"/>
</dbReference>
<dbReference type="InterPro" id="IPR001313">
    <property type="entry name" value="Pumilio_RNA-bd_rpt"/>
</dbReference>
<proteinExistence type="predicted"/>
<keyword evidence="1" id="KW-0677">Repeat</keyword>
<dbReference type="Gene3D" id="1.25.10.10">
    <property type="entry name" value="Leucine-rich Repeat Variant"/>
    <property type="match status" value="2"/>
</dbReference>
<feature type="region of interest" description="Disordered" evidence="3">
    <location>
        <begin position="1"/>
        <end position="93"/>
    </location>
</feature>
<dbReference type="SMART" id="SM00025">
    <property type="entry name" value="Pumilio"/>
    <property type="match status" value="5"/>
</dbReference>
<dbReference type="Pfam" id="PF08144">
    <property type="entry name" value="CPL"/>
    <property type="match status" value="1"/>
</dbReference>
<organism evidence="5 6">
    <name type="scientific">Marasmius tenuissimus</name>
    <dbReference type="NCBI Taxonomy" id="585030"/>
    <lineage>
        <taxon>Eukaryota</taxon>
        <taxon>Fungi</taxon>
        <taxon>Dikarya</taxon>
        <taxon>Basidiomycota</taxon>
        <taxon>Agaricomycotina</taxon>
        <taxon>Agaricomycetes</taxon>
        <taxon>Agaricomycetidae</taxon>
        <taxon>Agaricales</taxon>
        <taxon>Marasmiineae</taxon>
        <taxon>Marasmiaceae</taxon>
        <taxon>Marasmius</taxon>
    </lineage>
</organism>
<evidence type="ECO:0000256" key="1">
    <source>
        <dbReference type="ARBA" id="ARBA00022737"/>
    </source>
</evidence>
<name>A0ABR3AFM5_9AGAR</name>
<sequence>MAPVSQKSSKKRSAKSEAGPSTKKIHLEKADKPVKKRSQPITQISTQEDDSEWESIDENDELEVIEEEGVDEGGDMDTSPDGARAAPSKDPNGMLRFSKHKEIFTDCLSPAARESHKAQKVLQEQRKAAKPHSKLLAEAKRIWALARQKNIPATERQKHVHDLMDAMRGKVKDIVFKHDASRIVQTAVKYGSPAERNAIAEELGGKYKELAQNKYSKFLVTKLIRFCPAHRASMLLEFQGHVIKLLLHREASSVLADAFELYANAYERSILLREFYGKETALFTSTNMTDAEKEKAKRGLPGVLEGADAGRRKRTLAALKEALDSIFNNPDKGAVTHAIVHRALWEYLASVNDSPDENEREKLRKEIFESCQDILPEMVHTKDGSRAVREFLARGSAKDRKQILKALKPHIERMCLDDEAQLVLFTAIDVIDDTKLIHKSIVAQMTESAPALVSTPQGRRALFYLLVPRTRRHFTPAQIVNLAETDEARTATSKKDPEVRISEIRQSASEALLAWIAKKGETLSRDPGGSLVVAEIMLYAEGDKSAAIQTLLAAIAMPYPSTDPANPHPMDLPHTSRLYKMFLQGGHFNHSTKSVEKVSSWDSLNFATQFVDSIEKEVVLGMCLKGEKNGTFVIAELCASLAGANTSESKDARKRLKEWFGANVKEQISSDGGKGKKVLLDNIDKL</sequence>
<dbReference type="InterPro" id="IPR040059">
    <property type="entry name" value="PUM3"/>
</dbReference>
<dbReference type="PROSITE" id="PS50303">
    <property type="entry name" value="PUM_HD"/>
    <property type="match status" value="1"/>
</dbReference>
<dbReference type="InterPro" id="IPR011989">
    <property type="entry name" value="ARM-like"/>
</dbReference>
<reference evidence="5 6" key="1">
    <citation type="submission" date="2024-05" db="EMBL/GenBank/DDBJ databases">
        <title>A draft genome resource for the thread blight pathogen Marasmius tenuissimus strain MS-2.</title>
        <authorList>
            <person name="Yulfo-Soto G.E."/>
            <person name="Baruah I.K."/>
            <person name="Amoako-Attah I."/>
            <person name="Bukari Y."/>
            <person name="Meinhardt L.W."/>
            <person name="Bailey B.A."/>
            <person name="Cohen S.P."/>
        </authorList>
    </citation>
    <scope>NUCLEOTIDE SEQUENCE [LARGE SCALE GENOMIC DNA]</scope>
    <source>
        <strain evidence="5 6">MS-2</strain>
    </source>
</reference>
<dbReference type="SUPFAM" id="SSF48371">
    <property type="entry name" value="ARM repeat"/>
    <property type="match status" value="1"/>
</dbReference>
<dbReference type="InterPro" id="IPR033133">
    <property type="entry name" value="PUM-HD"/>
</dbReference>
<accession>A0ABR3AFM5</accession>
<comment type="caution">
    <text evidence="5">The sequence shown here is derived from an EMBL/GenBank/DDBJ whole genome shotgun (WGS) entry which is preliminary data.</text>
</comment>
<evidence type="ECO:0000259" key="4">
    <source>
        <dbReference type="PROSITE" id="PS50303"/>
    </source>
</evidence>
<dbReference type="InterPro" id="IPR016024">
    <property type="entry name" value="ARM-type_fold"/>
</dbReference>
<dbReference type="InterPro" id="IPR012959">
    <property type="entry name" value="CPL_dom"/>
</dbReference>
<dbReference type="EMBL" id="JBBXMP010000001">
    <property type="protein sequence ID" value="KAL0072731.1"/>
    <property type="molecule type" value="Genomic_DNA"/>
</dbReference>
<protein>
    <submittedName>
        <fullName evidence="5">Pumilio y domain member 6</fullName>
    </submittedName>
</protein>
<evidence type="ECO:0000313" key="5">
    <source>
        <dbReference type="EMBL" id="KAL0072731.1"/>
    </source>
</evidence>
<keyword evidence="2" id="KW-0694">RNA-binding</keyword>
<feature type="domain" description="PUM-HD" evidence="4">
    <location>
        <begin position="140"/>
        <end position="540"/>
    </location>
</feature>
<keyword evidence="6" id="KW-1185">Reference proteome</keyword>
<evidence type="ECO:0000313" key="6">
    <source>
        <dbReference type="Proteomes" id="UP001437256"/>
    </source>
</evidence>
<evidence type="ECO:0000256" key="3">
    <source>
        <dbReference type="SAM" id="MobiDB-lite"/>
    </source>
</evidence>
<dbReference type="PANTHER" id="PTHR13389:SF0">
    <property type="entry name" value="PUMILIO HOMOLOG 3"/>
    <property type="match status" value="1"/>
</dbReference>